<dbReference type="Gene3D" id="3.40.50.2300">
    <property type="match status" value="2"/>
</dbReference>
<dbReference type="Pfam" id="PF13407">
    <property type="entry name" value="Peripla_BP_4"/>
    <property type="match status" value="1"/>
</dbReference>
<feature type="chain" id="PRO_5031000551" evidence="1">
    <location>
        <begin position="24"/>
        <end position="390"/>
    </location>
</feature>
<proteinExistence type="predicted"/>
<dbReference type="PROSITE" id="PS51257">
    <property type="entry name" value="PROKAR_LIPOPROTEIN"/>
    <property type="match status" value="1"/>
</dbReference>
<protein>
    <submittedName>
        <fullName evidence="3">Ribose transport system substrate-binding protein</fullName>
    </submittedName>
</protein>
<dbReference type="AlphaFoldDB" id="A0A7X0BVT1"/>
<dbReference type="EMBL" id="JACHJB010000001">
    <property type="protein sequence ID" value="MBB6343812.1"/>
    <property type="molecule type" value="Genomic_DNA"/>
</dbReference>
<evidence type="ECO:0000313" key="4">
    <source>
        <dbReference type="Proteomes" id="UP000583800"/>
    </source>
</evidence>
<reference evidence="3 4" key="1">
    <citation type="submission" date="2020-08" db="EMBL/GenBank/DDBJ databases">
        <title>Sequencing the genomes of 1000 actinobacteria strains.</title>
        <authorList>
            <person name="Klenk H.-P."/>
        </authorList>
    </citation>
    <scope>NUCLEOTIDE SEQUENCE [LARGE SCALE GENOMIC DNA]</scope>
    <source>
        <strain evidence="3 4">DSM 45913</strain>
    </source>
</reference>
<evidence type="ECO:0000259" key="2">
    <source>
        <dbReference type="Pfam" id="PF13407"/>
    </source>
</evidence>
<feature type="domain" description="Periplasmic binding protein" evidence="2">
    <location>
        <begin position="99"/>
        <end position="349"/>
    </location>
</feature>
<organism evidence="3 4">
    <name type="scientific">Nonomuraea muscovyensis</name>
    <dbReference type="NCBI Taxonomy" id="1124761"/>
    <lineage>
        <taxon>Bacteria</taxon>
        <taxon>Bacillati</taxon>
        <taxon>Actinomycetota</taxon>
        <taxon>Actinomycetes</taxon>
        <taxon>Streptosporangiales</taxon>
        <taxon>Streptosporangiaceae</taxon>
        <taxon>Nonomuraea</taxon>
    </lineage>
</organism>
<dbReference type="Proteomes" id="UP000583800">
    <property type="component" value="Unassembled WGS sequence"/>
</dbReference>
<name>A0A7X0BVT1_9ACTN</name>
<dbReference type="InterPro" id="IPR025997">
    <property type="entry name" value="SBP_2_dom"/>
</dbReference>
<comment type="caution">
    <text evidence="3">The sequence shown here is derived from an EMBL/GenBank/DDBJ whole genome shotgun (WGS) entry which is preliminary data.</text>
</comment>
<dbReference type="RefSeq" id="WP_185082028.1">
    <property type="nucleotide sequence ID" value="NZ_JACHJB010000001.1"/>
</dbReference>
<keyword evidence="1" id="KW-0732">Signal</keyword>
<evidence type="ECO:0000313" key="3">
    <source>
        <dbReference type="EMBL" id="MBB6343812.1"/>
    </source>
</evidence>
<evidence type="ECO:0000256" key="1">
    <source>
        <dbReference type="SAM" id="SignalP"/>
    </source>
</evidence>
<accession>A0A7X0BVT1</accession>
<dbReference type="InterPro" id="IPR028082">
    <property type="entry name" value="Peripla_BP_I"/>
</dbReference>
<feature type="signal peptide" evidence="1">
    <location>
        <begin position="1"/>
        <end position="23"/>
    </location>
</feature>
<dbReference type="SUPFAM" id="SSF53822">
    <property type="entry name" value="Periplasmic binding protein-like I"/>
    <property type="match status" value="1"/>
</dbReference>
<sequence>MSVLRGSPRLLAIAASVAVTAFAAGCGGGPAAPAGGARQETSGPVAAFDAKVRADVDAALAAQTEQTNPVPAEGPAVVPGKKLVIIPCAMAVEGCARPARAAQEAAKVLGWDASIDDPAGDASKMSAAIKRAVSSGAHGIVLNSIDAAAVQGDLRAARKAGLSVVCDMCGDTGGLIQSVSPPLEENERAGYLLAQQAYLLTKERFGSAPRFIVMLDDEFATVRARAAGVKRFIGDCEAAGAGCELAAEGRHLAAEISTTAPSRVVQLARSNPRHNVLFAGYDAALHFFAQGLRQAGLADPAKVIGISVDADVANTDDIRKGGFQAASAGVAMRRVGYGMVDDLNRLFSGGQPVAQGISVKLITKANAPASGSWDGDFDATPHYLKLWGKP</sequence>
<keyword evidence="4" id="KW-1185">Reference proteome</keyword>
<gene>
    <name evidence="3" type="ORF">FHU36_000321</name>
</gene>